<proteinExistence type="predicted"/>
<name>A0A1G6XEZ1_9BURK</name>
<dbReference type="Proteomes" id="UP000198908">
    <property type="component" value="Unassembled WGS sequence"/>
</dbReference>
<reference evidence="2" key="1">
    <citation type="submission" date="2016-09" db="EMBL/GenBank/DDBJ databases">
        <authorList>
            <person name="Varghese N."/>
            <person name="Submissions S."/>
        </authorList>
    </citation>
    <scope>NUCLEOTIDE SEQUENCE [LARGE SCALE GENOMIC DNA]</scope>
    <source>
        <strain evidence="2">TNe-862</strain>
    </source>
</reference>
<accession>A0A1G6XEZ1</accession>
<dbReference type="EMBL" id="FMYQ01000025">
    <property type="protein sequence ID" value="SDD76373.1"/>
    <property type="molecule type" value="Genomic_DNA"/>
</dbReference>
<dbReference type="InterPro" id="IPR025449">
    <property type="entry name" value="JetB"/>
</dbReference>
<dbReference type="RefSeq" id="WP_092002020.1">
    <property type="nucleotide sequence ID" value="NZ_FMYQ01000025.1"/>
</dbReference>
<evidence type="ECO:0000313" key="1">
    <source>
        <dbReference type="EMBL" id="SDD76373.1"/>
    </source>
</evidence>
<gene>
    <name evidence="1" type="ORF">SAMN05421548_1258</name>
</gene>
<dbReference type="OrthoDB" id="5800855at2"/>
<evidence type="ECO:0000313" key="2">
    <source>
        <dbReference type="Proteomes" id="UP000198908"/>
    </source>
</evidence>
<evidence type="ECO:0008006" key="3">
    <source>
        <dbReference type="Google" id="ProtNLM"/>
    </source>
</evidence>
<dbReference type="Pfam" id="PF13835">
    <property type="entry name" value="DUF4194"/>
    <property type="match status" value="1"/>
</dbReference>
<keyword evidence="2" id="KW-1185">Reference proteome</keyword>
<dbReference type="AlphaFoldDB" id="A0A1G6XEZ1"/>
<dbReference type="STRING" id="416944.SAMN05421548_1258"/>
<organism evidence="1 2">
    <name type="scientific">Paraburkholderia lycopersici</name>
    <dbReference type="NCBI Taxonomy" id="416944"/>
    <lineage>
        <taxon>Bacteria</taxon>
        <taxon>Pseudomonadati</taxon>
        <taxon>Pseudomonadota</taxon>
        <taxon>Betaproteobacteria</taxon>
        <taxon>Burkholderiales</taxon>
        <taxon>Burkholderiaceae</taxon>
        <taxon>Paraburkholderia</taxon>
    </lineage>
</organism>
<sequence>MNLSSVIRDQLALINMKQERFRELVIRLFSYGVIVRDEDRTEQALYDDARRIQQLLEDYFDLAGFLLHHDTTNQFYRLYAPGAVVDGLPEDTLEPVPSLRARVSTDFVAAALALRFLYQNKLNSGDIQPQGEVLISFEDLAVALQAQLKRSLPNGVTEKMQLLAELRKHRLLSYSTTFSIADEDALLAIRPTILGIVSNDAMTAALDTDGIVEQETTVGEEAE</sequence>
<protein>
    <recommendedName>
        <fullName evidence="3">DUF4194 domain-containing protein</fullName>
    </recommendedName>
</protein>